<feature type="region of interest" description="Disordered" evidence="1">
    <location>
        <begin position="1"/>
        <end position="86"/>
    </location>
</feature>
<keyword evidence="3" id="KW-1185">Reference proteome</keyword>
<organism evidence="2 3">
    <name type="scientific">Pseudovirgaria hyperparasitica</name>
    <dbReference type="NCBI Taxonomy" id="470096"/>
    <lineage>
        <taxon>Eukaryota</taxon>
        <taxon>Fungi</taxon>
        <taxon>Dikarya</taxon>
        <taxon>Ascomycota</taxon>
        <taxon>Pezizomycotina</taxon>
        <taxon>Dothideomycetes</taxon>
        <taxon>Dothideomycetes incertae sedis</taxon>
        <taxon>Acrospermales</taxon>
        <taxon>Acrospermaceae</taxon>
        <taxon>Pseudovirgaria</taxon>
    </lineage>
</organism>
<accession>A0A6A6VWK1</accession>
<dbReference type="EMBL" id="ML996582">
    <property type="protein sequence ID" value="KAF2754020.1"/>
    <property type="molecule type" value="Genomic_DNA"/>
</dbReference>
<sequence>MPQGQNSVYVNGSFSEPMTAQHNFNNQYDLSDPHTAMSRYSRVMHKHTKEQMEIATQSARRRSENDGVPSQPSLQTQTSGSTESEL</sequence>
<dbReference type="Proteomes" id="UP000799437">
    <property type="component" value="Unassembled WGS sequence"/>
</dbReference>
<reference evidence="2" key="1">
    <citation type="journal article" date="2020" name="Stud. Mycol.">
        <title>101 Dothideomycetes genomes: a test case for predicting lifestyles and emergence of pathogens.</title>
        <authorList>
            <person name="Haridas S."/>
            <person name="Albert R."/>
            <person name="Binder M."/>
            <person name="Bloem J."/>
            <person name="Labutti K."/>
            <person name="Salamov A."/>
            <person name="Andreopoulos B."/>
            <person name="Baker S."/>
            <person name="Barry K."/>
            <person name="Bills G."/>
            <person name="Bluhm B."/>
            <person name="Cannon C."/>
            <person name="Castanera R."/>
            <person name="Culley D."/>
            <person name="Daum C."/>
            <person name="Ezra D."/>
            <person name="Gonzalez J."/>
            <person name="Henrissat B."/>
            <person name="Kuo A."/>
            <person name="Liang C."/>
            <person name="Lipzen A."/>
            <person name="Lutzoni F."/>
            <person name="Magnuson J."/>
            <person name="Mondo S."/>
            <person name="Nolan M."/>
            <person name="Ohm R."/>
            <person name="Pangilinan J."/>
            <person name="Park H.-J."/>
            <person name="Ramirez L."/>
            <person name="Alfaro M."/>
            <person name="Sun H."/>
            <person name="Tritt A."/>
            <person name="Yoshinaga Y."/>
            <person name="Zwiers L.-H."/>
            <person name="Turgeon B."/>
            <person name="Goodwin S."/>
            <person name="Spatafora J."/>
            <person name="Crous P."/>
            <person name="Grigoriev I."/>
        </authorList>
    </citation>
    <scope>NUCLEOTIDE SEQUENCE</scope>
    <source>
        <strain evidence="2">CBS 121739</strain>
    </source>
</reference>
<feature type="compositionally biased region" description="Polar residues" evidence="1">
    <location>
        <begin position="68"/>
        <end position="86"/>
    </location>
</feature>
<protein>
    <submittedName>
        <fullName evidence="2">Uncharacterized protein</fullName>
    </submittedName>
</protein>
<evidence type="ECO:0000313" key="3">
    <source>
        <dbReference type="Proteomes" id="UP000799437"/>
    </source>
</evidence>
<dbReference type="OrthoDB" id="5218421at2759"/>
<gene>
    <name evidence="2" type="ORF">EJ05DRAFT_480027</name>
</gene>
<evidence type="ECO:0000313" key="2">
    <source>
        <dbReference type="EMBL" id="KAF2754020.1"/>
    </source>
</evidence>
<proteinExistence type="predicted"/>
<dbReference type="RefSeq" id="XP_033596471.1">
    <property type="nucleotide sequence ID" value="XM_033744795.1"/>
</dbReference>
<dbReference type="GeneID" id="54485849"/>
<dbReference type="AlphaFoldDB" id="A0A6A6VWK1"/>
<feature type="compositionally biased region" description="Polar residues" evidence="1">
    <location>
        <begin position="1"/>
        <end position="29"/>
    </location>
</feature>
<evidence type="ECO:0000256" key="1">
    <source>
        <dbReference type="SAM" id="MobiDB-lite"/>
    </source>
</evidence>
<name>A0A6A6VWK1_9PEZI</name>